<dbReference type="SMART" id="SM00421">
    <property type="entry name" value="HTH_LUXR"/>
    <property type="match status" value="1"/>
</dbReference>
<dbReference type="InterPro" id="IPR036388">
    <property type="entry name" value="WH-like_DNA-bd_sf"/>
</dbReference>
<keyword evidence="3" id="KW-1185">Reference proteome</keyword>
<protein>
    <submittedName>
        <fullName evidence="2">LuxR C-terminal-related transcriptional regulator</fullName>
    </submittedName>
</protein>
<proteinExistence type="predicted"/>
<dbReference type="RefSeq" id="WP_317571123.1">
    <property type="nucleotide sequence ID" value="NZ_JAWLKA010000029.1"/>
</dbReference>
<dbReference type="SUPFAM" id="SSF46894">
    <property type="entry name" value="C-terminal effector domain of the bipartite response regulators"/>
    <property type="match status" value="1"/>
</dbReference>
<evidence type="ECO:0000313" key="2">
    <source>
        <dbReference type="EMBL" id="MDV6285806.1"/>
    </source>
</evidence>
<gene>
    <name evidence="2" type="ORF">R3Q59_35560</name>
</gene>
<evidence type="ECO:0000259" key="1">
    <source>
        <dbReference type="SMART" id="SM00421"/>
    </source>
</evidence>
<dbReference type="InterPro" id="IPR000792">
    <property type="entry name" value="Tscrpt_reg_LuxR_C"/>
</dbReference>
<evidence type="ECO:0000313" key="3">
    <source>
        <dbReference type="Proteomes" id="UP001185737"/>
    </source>
</evidence>
<feature type="domain" description="HTH luxR-type" evidence="1">
    <location>
        <begin position="23"/>
        <end position="80"/>
    </location>
</feature>
<dbReference type="Gene3D" id="1.10.10.10">
    <property type="entry name" value="Winged helix-like DNA-binding domain superfamily/Winged helix DNA-binding domain"/>
    <property type="match status" value="1"/>
</dbReference>
<dbReference type="Pfam" id="PF00196">
    <property type="entry name" value="GerE"/>
    <property type="match status" value="1"/>
</dbReference>
<dbReference type="InterPro" id="IPR016032">
    <property type="entry name" value="Sig_transdc_resp-reg_C-effctor"/>
</dbReference>
<name>A0ABU4CQG8_RHOJO</name>
<reference evidence="2 3" key="1">
    <citation type="submission" date="2023-10" db="EMBL/GenBank/DDBJ databases">
        <title>Development of a sustainable strategy for remediation of hydrocarbon-contaminated territories based on the waste exchange concept.</title>
        <authorList>
            <person name="Krivoruchko A."/>
        </authorList>
    </citation>
    <scope>NUCLEOTIDE SEQUENCE [LARGE SCALE GENOMIC DNA]</scope>
    <source>
        <strain evidence="2 3">IEGM 60</strain>
    </source>
</reference>
<comment type="caution">
    <text evidence="2">The sequence shown here is derived from an EMBL/GenBank/DDBJ whole genome shotgun (WGS) entry which is preliminary data.</text>
</comment>
<accession>A0ABU4CQG8</accession>
<organism evidence="2 3">
    <name type="scientific">Rhodococcus jostii</name>
    <dbReference type="NCBI Taxonomy" id="132919"/>
    <lineage>
        <taxon>Bacteria</taxon>
        <taxon>Bacillati</taxon>
        <taxon>Actinomycetota</taxon>
        <taxon>Actinomycetes</taxon>
        <taxon>Mycobacteriales</taxon>
        <taxon>Nocardiaceae</taxon>
        <taxon>Rhodococcus</taxon>
    </lineage>
</organism>
<dbReference type="Proteomes" id="UP001185737">
    <property type="component" value="Unassembled WGS sequence"/>
</dbReference>
<dbReference type="EMBL" id="JAWLKA010000029">
    <property type="protein sequence ID" value="MDV6285806.1"/>
    <property type="molecule type" value="Genomic_DNA"/>
</dbReference>
<sequence>MTIALEHTFATAHEIKRPTAPAAPMLSVREVQVLRHWLRCDSKQTVANELFISLGTINTHLSRIRVKYTAVGREASTKSALLARALQDGHITIDEL</sequence>